<gene>
    <name evidence="1" type="ORF">ENV14_06500</name>
</gene>
<evidence type="ECO:0000313" key="1">
    <source>
        <dbReference type="EMBL" id="HGI88018.1"/>
    </source>
</evidence>
<name>A0A7C4FCV8_9CREN</name>
<reference evidence="1" key="1">
    <citation type="journal article" date="2020" name="mSystems">
        <title>Genome- and Community-Level Interaction Insights into Carbon Utilization and Element Cycling Functions of Hydrothermarchaeota in Hydrothermal Sediment.</title>
        <authorList>
            <person name="Zhou Z."/>
            <person name="Liu Y."/>
            <person name="Xu W."/>
            <person name="Pan J."/>
            <person name="Luo Z.H."/>
            <person name="Li M."/>
        </authorList>
    </citation>
    <scope>NUCLEOTIDE SEQUENCE [LARGE SCALE GENOMIC DNA]</scope>
    <source>
        <strain evidence="1">SpSt-732</strain>
    </source>
</reference>
<dbReference type="AlphaFoldDB" id="A0A7C4FCV8"/>
<organism evidence="1">
    <name type="scientific">Ignisphaera aggregans</name>
    <dbReference type="NCBI Taxonomy" id="334771"/>
    <lineage>
        <taxon>Archaea</taxon>
        <taxon>Thermoproteota</taxon>
        <taxon>Thermoprotei</taxon>
        <taxon>Desulfurococcales</taxon>
        <taxon>Desulfurococcaceae</taxon>
        <taxon>Ignisphaera</taxon>
    </lineage>
</organism>
<sequence>MSYKPAVEGVKAVLVTLLSKNPKLEETLQLALEEKFIDLAQVLARYNSRVDFIKLSAAKSIDEVIAMLTALEKRELEEVYNMLPQELQLFYRVNLTLFDLDNVHSAMLSGDKKSAKLVFSRSQELEVYGKCFESRSYACLLKAFLEGVRSSLEVGLMKIIAESTAKALGCLVLLASARYCKYALNANKLGMAIEEPLQVFLKEVVYGYVPKEPSAWLITVKISSIAEHLHEAFRKDSSRVTLYEATHVYKTCRELLLYSSQLIDLLTLYLINRYYEVLVLKYVLPQARVFK</sequence>
<protein>
    <submittedName>
        <fullName evidence="1">Uncharacterized protein</fullName>
    </submittedName>
</protein>
<dbReference type="EMBL" id="DTFF01000052">
    <property type="protein sequence ID" value="HGI88018.1"/>
    <property type="molecule type" value="Genomic_DNA"/>
</dbReference>
<proteinExistence type="predicted"/>
<comment type="caution">
    <text evidence="1">The sequence shown here is derived from an EMBL/GenBank/DDBJ whole genome shotgun (WGS) entry which is preliminary data.</text>
</comment>
<accession>A0A7C4FCV8</accession>